<gene>
    <name evidence="1" type="ORF">A2V58_07030</name>
</gene>
<protein>
    <submittedName>
        <fullName evidence="1">Uncharacterized protein</fullName>
    </submittedName>
</protein>
<evidence type="ECO:0000313" key="1">
    <source>
        <dbReference type="EMBL" id="OGI57256.1"/>
    </source>
</evidence>
<comment type="caution">
    <text evidence="1">The sequence shown here is derived from an EMBL/GenBank/DDBJ whole genome shotgun (WGS) entry which is preliminary data.</text>
</comment>
<accession>A0A1F6UIS1</accession>
<proteinExistence type="predicted"/>
<dbReference type="EMBL" id="MFSV01000142">
    <property type="protein sequence ID" value="OGI57256.1"/>
    <property type="molecule type" value="Genomic_DNA"/>
</dbReference>
<dbReference type="Proteomes" id="UP000177950">
    <property type="component" value="Unassembled WGS sequence"/>
</dbReference>
<dbReference type="Pfam" id="PF10023">
    <property type="entry name" value="Aminopep"/>
    <property type="match status" value="1"/>
</dbReference>
<sequence>MDLLLKFRTRLEALYATPQPDEQLRAEKARYYEALRSEYANLRDQWDGYDGFDSWFAQDLNNAHLASVGLYHQYVPAFQALLASVHGDLPAFYRLARAISRLPTAQRAARLAEVTTQGCAS</sequence>
<dbReference type="AlphaFoldDB" id="A0A1F6UIS1"/>
<evidence type="ECO:0000313" key="2">
    <source>
        <dbReference type="Proteomes" id="UP000177950"/>
    </source>
</evidence>
<dbReference type="InterPro" id="IPR014553">
    <property type="entry name" value="Aminopept"/>
</dbReference>
<reference evidence="1 2" key="1">
    <citation type="journal article" date="2016" name="Nat. Commun.">
        <title>Thousands of microbial genomes shed light on interconnected biogeochemical processes in an aquifer system.</title>
        <authorList>
            <person name="Anantharaman K."/>
            <person name="Brown C.T."/>
            <person name="Hug L.A."/>
            <person name="Sharon I."/>
            <person name="Castelle C.J."/>
            <person name="Probst A.J."/>
            <person name="Thomas B.C."/>
            <person name="Singh A."/>
            <person name="Wilkins M.J."/>
            <person name="Karaoz U."/>
            <person name="Brodie E.L."/>
            <person name="Williams K.H."/>
            <person name="Hubbard S.S."/>
            <person name="Banfield J.F."/>
        </authorList>
    </citation>
    <scope>NUCLEOTIDE SEQUENCE [LARGE SCALE GENOMIC DNA]</scope>
</reference>
<organism evidence="1 2">
    <name type="scientific">Candidatus Muproteobacteria bacterium RBG_19FT_COMBO_61_10</name>
    <dbReference type="NCBI Taxonomy" id="1817761"/>
    <lineage>
        <taxon>Bacteria</taxon>
        <taxon>Pseudomonadati</taxon>
        <taxon>Pseudomonadota</taxon>
        <taxon>Candidatus Muproteobacteria</taxon>
    </lineage>
</organism>
<name>A0A1F6UIS1_9PROT</name>